<name>A0A8G1R3X6_9EURO</name>
<accession>A0A8G1R3X6</accession>
<dbReference type="AlphaFoldDB" id="A0A8G1R3X6"/>
<sequence length="109" mass="12326">MTRWMIEMLHWFHVRSYPFEPSGRSTCCDGCMPRRTGDSVPSHRDHPIDLPINTVASATLGVNKDSLTNSKSSNVERHRRKGHQLPSEFPGLQGAPLPVATGIYSWVYY</sequence>
<feature type="region of interest" description="Disordered" evidence="1">
    <location>
        <begin position="64"/>
        <end position="95"/>
    </location>
</feature>
<dbReference type="RefSeq" id="XP_025516123.1">
    <property type="nucleotide sequence ID" value="XM_025655319.1"/>
</dbReference>
<evidence type="ECO:0000256" key="1">
    <source>
        <dbReference type="SAM" id="MobiDB-lite"/>
    </source>
</evidence>
<organism evidence="2 3">
    <name type="scientific">Aspergillus piperis CBS 112811</name>
    <dbReference type="NCBI Taxonomy" id="1448313"/>
    <lineage>
        <taxon>Eukaryota</taxon>
        <taxon>Fungi</taxon>
        <taxon>Dikarya</taxon>
        <taxon>Ascomycota</taxon>
        <taxon>Pezizomycotina</taxon>
        <taxon>Eurotiomycetes</taxon>
        <taxon>Eurotiomycetidae</taxon>
        <taxon>Eurotiales</taxon>
        <taxon>Aspergillaceae</taxon>
        <taxon>Aspergillus</taxon>
        <taxon>Aspergillus subgen. Circumdati</taxon>
    </lineage>
</organism>
<protein>
    <submittedName>
        <fullName evidence="2">Uncharacterized protein</fullName>
    </submittedName>
</protein>
<evidence type="ECO:0000313" key="3">
    <source>
        <dbReference type="Proteomes" id="UP000249526"/>
    </source>
</evidence>
<dbReference type="EMBL" id="KZ825061">
    <property type="protein sequence ID" value="RAH58201.1"/>
    <property type="molecule type" value="Genomic_DNA"/>
</dbReference>
<gene>
    <name evidence="2" type="ORF">BO85DRAFT_297976</name>
</gene>
<dbReference type="GeneID" id="37158721"/>
<proteinExistence type="predicted"/>
<dbReference type="Proteomes" id="UP000249526">
    <property type="component" value="Unassembled WGS sequence"/>
</dbReference>
<keyword evidence="3" id="KW-1185">Reference proteome</keyword>
<evidence type="ECO:0000313" key="2">
    <source>
        <dbReference type="EMBL" id="RAH58201.1"/>
    </source>
</evidence>
<reference evidence="2 3" key="1">
    <citation type="submission" date="2018-02" db="EMBL/GenBank/DDBJ databases">
        <title>The genomes of Aspergillus section Nigri reveals drivers in fungal speciation.</title>
        <authorList>
            <consortium name="DOE Joint Genome Institute"/>
            <person name="Vesth T.C."/>
            <person name="Nybo J."/>
            <person name="Theobald S."/>
            <person name="Brandl J."/>
            <person name="Frisvad J.C."/>
            <person name="Nielsen K.F."/>
            <person name="Lyhne E.K."/>
            <person name="Kogle M.E."/>
            <person name="Kuo A."/>
            <person name="Riley R."/>
            <person name="Clum A."/>
            <person name="Nolan M."/>
            <person name="Lipzen A."/>
            <person name="Salamov A."/>
            <person name="Henrissat B."/>
            <person name="Wiebenga A."/>
            <person name="De vries R.P."/>
            <person name="Grigoriev I.V."/>
            <person name="Mortensen U.H."/>
            <person name="Andersen M.R."/>
            <person name="Baker S.E."/>
        </authorList>
    </citation>
    <scope>NUCLEOTIDE SEQUENCE [LARGE SCALE GENOMIC DNA]</scope>
    <source>
        <strain evidence="2 3">CBS 112811</strain>
    </source>
</reference>